<dbReference type="RefSeq" id="WP_201813522.1">
    <property type="nucleotide sequence ID" value="NZ_JAERRH010000001.1"/>
</dbReference>
<dbReference type="Pfam" id="PF00561">
    <property type="entry name" value="Abhydrolase_1"/>
    <property type="match status" value="1"/>
</dbReference>
<dbReference type="SUPFAM" id="SSF53474">
    <property type="entry name" value="alpha/beta-Hydrolases"/>
    <property type="match status" value="1"/>
</dbReference>
<sequence length="288" mass="32383">MASYEELSRLDMTYHDDVPRIPTREGVELYYESRGEGTDITLLNTFFLPVPAWRVYTGELEQHYRVLSFDLCNHGHSSKVEEEPTWEEHAADLIALLDALEIESTYLVGLSTSTVFARDVALRYPERVKGLVLTGPAFGPRGMRRQRQIQRAWLRTLESHGLEGLYEHLYPEVFSAEMNEAIGAPGFLGFRESFSALATVEEMTNGLKRAMQDKSNPEMLARVQAPTLVVVGDDDFLLSPTGARELAALFPDGSCEIIPKAGHIPFIDDPEGFQSIVRKFVEEVESRA</sequence>
<keyword evidence="3" id="KW-1185">Reference proteome</keyword>
<protein>
    <submittedName>
        <fullName evidence="2">Alpha/beta fold hydrolase</fullName>
    </submittedName>
</protein>
<dbReference type="Gene3D" id="3.40.50.1820">
    <property type="entry name" value="alpha/beta hydrolase"/>
    <property type="match status" value="1"/>
</dbReference>
<keyword evidence="2" id="KW-0378">Hydrolase</keyword>
<feature type="domain" description="AB hydrolase-1" evidence="1">
    <location>
        <begin position="60"/>
        <end position="270"/>
    </location>
</feature>
<organism evidence="2 3">
    <name type="scientific">Streptomyces musisoli</name>
    <dbReference type="NCBI Taxonomy" id="2802280"/>
    <lineage>
        <taxon>Bacteria</taxon>
        <taxon>Bacillati</taxon>
        <taxon>Actinomycetota</taxon>
        <taxon>Actinomycetes</taxon>
        <taxon>Kitasatosporales</taxon>
        <taxon>Streptomycetaceae</taxon>
        <taxon>Streptomyces</taxon>
    </lineage>
</organism>
<dbReference type="InterPro" id="IPR000073">
    <property type="entry name" value="AB_hydrolase_1"/>
</dbReference>
<evidence type="ECO:0000259" key="1">
    <source>
        <dbReference type="Pfam" id="PF00561"/>
    </source>
</evidence>
<name>A0ABS1NSP9_9ACTN</name>
<reference evidence="2 3" key="1">
    <citation type="submission" date="2021-01" db="EMBL/GenBank/DDBJ databases">
        <title>WGS of actinomycetes isolated from Thailand.</title>
        <authorList>
            <person name="Thawai C."/>
        </authorList>
    </citation>
    <scope>NUCLEOTIDE SEQUENCE [LARGE SCALE GENOMIC DNA]</scope>
    <source>
        <strain evidence="2 3">CH5-8</strain>
    </source>
</reference>
<accession>A0ABS1NSP9</accession>
<dbReference type="InterPro" id="IPR000639">
    <property type="entry name" value="Epox_hydrolase-like"/>
</dbReference>
<dbReference type="GO" id="GO:0016787">
    <property type="term" value="F:hydrolase activity"/>
    <property type="evidence" value="ECO:0007669"/>
    <property type="project" value="UniProtKB-KW"/>
</dbReference>
<gene>
    <name evidence="2" type="ORF">JK361_00185</name>
</gene>
<proteinExistence type="predicted"/>
<dbReference type="InterPro" id="IPR050266">
    <property type="entry name" value="AB_hydrolase_sf"/>
</dbReference>
<evidence type="ECO:0000313" key="3">
    <source>
        <dbReference type="Proteomes" id="UP000621386"/>
    </source>
</evidence>
<dbReference type="PRINTS" id="PR00111">
    <property type="entry name" value="ABHYDROLASE"/>
</dbReference>
<dbReference type="PANTHER" id="PTHR43798">
    <property type="entry name" value="MONOACYLGLYCEROL LIPASE"/>
    <property type="match status" value="1"/>
</dbReference>
<dbReference type="InterPro" id="IPR029058">
    <property type="entry name" value="AB_hydrolase_fold"/>
</dbReference>
<dbReference type="Proteomes" id="UP000621386">
    <property type="component" value="Unassembled WGS sequence"/>
</dbReference>
<dbReference type="PRINTS" id="PR00412">
    <property type="entry name" value="EPOXHYDRLASE"/>
</dbReference>
<dbReference type="EMBL" id="JAERRH010000001">
    <property type="protein sequence ID" value="MBL1103044.1"/>
    <property type="molecule type" value="Genomic_DNA"/>
</dbReference>
<comment type="caution">
    <text evidence="2">The sequence shown here is derived from an EMBL/GenBank/DDBJ whole genome shotgun (WGS) entry which is preliminary data.</text>
</comment>
<evidence type="ECO:0000313" key="2">
    <source>
        <dbReference type="EMBL" id="MBL1103044.1"/>
    </source>
</evidence>